<keyword evidence="4" id="KW-1185">Reference proteome</keyword>
<evidence type="ECO:0000259" key="2">
    <source>
        <dbReference type="Pfam" id="PF09331"/>
    </source>
</evidence>
<feature type="compositionally biased region" description="Basic and acidic residues" evidence="1">
    <location>
        <begin position="389"/>
        <end position="398"/>
    </location>
</feature>
<sequence length="420" mass="48471">MVIIKAISGETLLRRFRLCRTPLPTPEILRKTSKDFIEDFRKTIKSSVSLLEVFRKSSDVGCKMDLPELPKRMFTLREEPIPSKSIAYHTNDPKFLPAVNAALHDDEWEELKNSRLGVFIKFWEMKFGWASMLVHYMLCFQLDIKKKYELWCLIGPEPLRFSLIEFKHLTGLNCEYTENLDNPDVEVTDELARFWELMGVDIDAGPSSQQIIVACRRCGEWSRGHKGEKIVKEAITTQTRLLKYVAKEIGEMFPKWENENIDVAVEKLVNFMVASKGTKPWTNLVYVKQEPSQRSGKEGRGARTEAFTEDPSEPTSEPPREFSASWNGLKREEVEQMFKDMTKVMADGFGQCVKEMKLLADRMEVVEKKVGINHKGIDSNELQIIVSDPTKHVHEPRVSTKPSPKMKVQRNTRQNSRKLK</sequence>
<organism evidence="3 4">
    <name type="scientific">Brassica oleracea var. oleracea</name>
    <dbReference type="NCBI Taxonomy" id="109376"/>
    <lineage>
        <taxon>Eukaryota</taxon>
        <taxon>Viridiplantae</taxon>
        <taxon>Streptophyta</taxon>
        <taxon>Embryophyta</taxon>
        <taxon>Tracheophyta</taxon>
        <taxon>Spermatophyta</taxon>
        <taxon>Magnoliopsida</taxon>
        <taxon>eudicotyledons</taxon>
        <taxon>Gunneridae</taxon>
        <taxon>Pentapetalae</taxon>
        <taxon>rosids</taxon>
        <taxon>malvids</taxon>
        <taxon>Brassicales</taxon>
        <taxon>Brassicaceae</taxon>
        <taxon>Brassiceae</taxon>
        <taxon>Brassica</taxon>
    </lineage>
</organism>
<feature type="region of interest" description="Disordered" evidence="1">
    <location>
        <begin position="387"/>
        <end position="420"/>
    </location>
</feature>
<dbReference type="HOGENOM" id="CLU_654457_0_0_1"/>
<dbReference type="Proteomes" id="UP000032141">
    <property type="component" value="Chromosome C7"/>
</dbReference>
<accession>A0A0D3D4Y9</accession>
<dbReference type="OMA" id="PKWENEN"/>
<feature type="compositionally biased region" description="Basic residues" evidence="1">
    <location>
        <begin position="407"/>
        <end position="420"/>
    </location>
</feature>
<feature type="region of interest" description="Disordered" evidence="1">
    <location>
        <begin position="290"/>
        <end position="323"/>
    </location>
</feature>
<reference evidence="3" key="2">
    <citation type="submission" date="2015-03" db="UniProtKB">
        <authorList>
            <consortium name="EnsemblPlants"/>
        </authorList>
    </citation>
    <scope>IDENTIFICATION</scope>
</reference>
<evidence type="ECO:0000313" key="3">
    <source>
        <dbReference type="EnsemblPlants" id="Bo7g031770.1"/>
    </source>
</evidence>
<name>A0A0D3D4Y9_BRAOL</name>
<dbReference type="Gramene" id="Bo7g031770.1">
    <property type="protein sequence ID" value="Bo7g031770.1"/>
    <property type="gene ID" value="Bo7g031770"/>
</dbReference>
<evidence type="ECO:0000256" key="1">
    <source>
        <dbReference type="SAM" id="MobiDB-lite"/>
    </source>
</evidence>
<dbReference type="EnsemblPlants" id="Bo7g031770.1">
    <property type="protein sequence ID" value="Bo7g031770.1"/>
    <property type="gene ID" value="Bo7g031770"/>
</dbReference>
<evidence type="ECO:0000313" key="4">
    <source>
        <dbReference type="Proteomes" id="UP000032141"/>
    </source>
</evidence>
<reference evidence="3 4" key="1">
    <citation type="journal article" date="2014" name="Genome Biol.">
        <title>Transcriptome and methylome profiling reveals relics of genome dominance in the mesopolyploid Brassica oleracea.</title>
        <authorList>
            <person name="Parkin I.A."/>
            <person name="Koh C."/>
            <person name="Tang H."/>
            <person name="Robinson S.J."/>
            <person name="Kagale S."/>
            <person name="Clarke W.E."/>
            <person name="Town C.D."/>
            <person name="Nixon J."/>
            <person name="Krishnakumar V."/>
            <person name="Bidwell S.L."/>
            <person name="Denoeud F."/>
            <person name="Belcram H."/>
            <person name="Links M.G."/>
            <person name="Just J."/>
            <person name="Clarke C."/>
            <person name="Bender T."/>
            <person name="Huebert T."/>
            <person name="Mason A.S."/>
            <person name="Pires J.C."/>
            <person name="Barker G."/>
            <person name="Moore J."/>
            <person name="Walley P.G."/>
            <person name="Manoli S."/>
            <person name="Batley J."/>
            <person name="Edwards D."/>
            <person name="Nelson M.N."/>
            <person name="Wang X."/>
            <person name="Paterson A.H."/>
            <person name="King G."/>
            <person name="Bancroft I."/>
            <person name="Chalhoub B."/>
            <person name="Sharpe A.G."/>
        </authorList>
    </citation>
    <scope>NUCLEOTIDE SEQUENCE</scope>
    <source>
        <strain evidence="3 4">cv. TO1000</strain>
    </source>
</reference>
<dbReference type="Pfam" id="PF09331">
    <property type="entry name" value="DUF1985"/>
    <property type="match status" value="1"/>
</dbReference>
<dbReference type="InterPro" id="IPR015410">
    <property type="entry name" value="DUF1985"/>
</dbReference>
<protein>
    <recommendedName>
        <fullName evidence="2">DUF1985 domain-containing protein</fullName>
    </recommendedName>
</protein>
<dbReference type="PANTHER" id="PTHR48449">
    <property type="entry name" value="DUF1985 DOMAIN-CONTAINING PROTEIN"/>
    <property type="match status" value="1"/>
</dbReference>
<dbReference type="AlphaFoldDB" id="A0A0D3D4Y9"/>
<feature type="domain" description="DUF1985" evidence="2">
    <location>
        <begin position="138"/>
        <end position="196"/>
    </location>
</feature>
<dbReference type="PANTHER" id="PTHR48449:SF1">
    <property type="entry name" value="DUF1985 DOMAIN-CONTAINING PROTEIN"/>
    <property type="match status" value="1"/>
</dbReference>
<proteinExistence type="predicted"/>